<dbReference type="GO" id="GO:0000978">
    <property type="term" value="F:RNA polymerase II cis-regulatory region sequence-specific DNA binding"/>
    <property type="evidence" value="ECO:0007669"/>
    <property type="project" value="TreeGrafter"/>
</dbReference>
<gene>
    <name evidence="8" type="primary">BACH1</name>
</gene>
<keyword evidence="3" id="KW-0804">Transcription</keyword>
<dbReference type="SUPFAM" id="SSF47454">
    <property type="entry name" value="A DNA-binding domain in eukaryotic transcription factors"/>
    <property type="match status" value="1"/>
</dbReference>
<evidence type="ECO:0000256" key="5">
    <source>
        <dbReference type="SAM" id="MobiDB-lite"/>
    </source>
</evidence>
<dbReference type="SUPFAM" id="SSF57959">
    <property type="entry name" value="Leucine zipper domain"/>
    <property type="match status" value="1"/>
</dbReference>
<dbReference type="InterPro" id="IPR008917">
    <property type="entry name" value="TF_DNA-bd_sf"/>
</dbReference>
<evidence type="ECO:0000256" key="4">
    <source>
        <dbReference type="SAM" id="Coils"/>
    </source>
</evidence>
<feature type="domain" description="BZIP" evidence="7">
    <location>
        <begin position="547"/>
        <end position="605"/>
    </location>
</feature>
<dbReference type="InterPro" id="IPR046347">
    <property type="entry name" value="bZIP_sf"/>
</dbReference>
<evidence type="ECO:0000256" key="2">
    <source>
        <dbReference type="ARBA" id="ARBA00023125"/>
    </source>
</evidence>
<dbReference type="OrthoDB" id="6365358at2759"/>
<organism evidence="8 9">
    <name type="scientific">Gadus morhua</name>
    <name type="common">Atlantic cod</name>
    <dbReference type="NCBI Taxonomy" id="8049"/>
    <lineage>
        <taxon>Eukaryota</taxon>
        <taxon>Metazoa</taxon>
        <taxon>Chordata</taxon>
        <taxon>Craniata</taxon>
        <taxon>Vertebrata</taxon>
        <taxon>Euteleostomi</taxon>
        <taxon>Actinopterygii</taxon>
        <taxon>Neopterygii</taxon>
        <taxon>Teleostei</taxon>
        <taxon>Neoteleostei</taxon>
        <taxon>Acanthomorphata</taxon>
        <taxon>Zeiogadaria</taxon>
        <taxon>Gadariae</taxon>
        <taxon>Gadiformes</taxon>
        <taxon>Gadoidei</taxon>
        <taxon>Gadidae</taxon>
        <taxon>Gadus</taxon>
    </lineage>
</organism>
<keyword evidence="2" id="KW-0238">DNA-binding</keyword>
<evidence type="ECO:0000256" key="3">
    <source>
        <dbReference type="ARBA" id="ARBA00023163"/>
    </source>
</evidence>
<evidence type="ECO:0000256" key="1">
    <source>
        <dbReference type="ARBA" id="ARBA00023015"/>
    </source>
</evidence>
<dbReference type="Pfam" id="PF03131">
    <property type="entry name" value="bZIP_Maf"/>
    <property type="match status" value="1"/>
</dbReference>
<reference evidence="8" key="1">
    <citation type="submission" date="2025-08" db="UniProtKB">
        <authorList>
            <consortium name="Ensembl"/>
        </authorList>
    </citation>
    <scope>IDENTIFICATION</scope>
</reference>
<keyword evidence="9" id="KW-1185">Reference proteome</keyword>
<name>A0A8C5BPY9_GADMO</name>
<evidence type="ECO:0000259" key="7">
    <source>
        <dbReference type="PROSITE" id="PS50217"/>
    </source>
</evidence>
<dbReference type="Ensembl" id="ENSGMOT00000032867.1">
    <property type="protein sequence ID" value="ENSGMOP00000049373.1"/>
    <property type="gene ID" value="ENSGMOG00000024939.1"/>
</dbReference>
<dbReference type="PROSITE" id="PS50217">
    <property type="entry name" value="BZIP"/>
    <property type="match status" value="1"/>
</dbReference>
<dbReference type="Gene3D" id="1.10.880.10">
    <property type="entry name" value="Transcription factor, Skn-1-like, DNA-binding domain"/>
    <property type="match status" value="1"/>
</dbReference>
<feature type="domain" description="BTB" evidence="6">
    <location>
        <begin position="37"/>
        <end position="103"/>
    </location>
</feature>
<dbReference type="SMART" id="SM00338">
    <property type="entry name" value="BRLZ"/>
    <property type="match status" value="1"/>
</dbReference>
<feature type="region of interest" description="Disordered" evidence="5">
    <location>
        <begin position="636"/>
        <end position="697"/>
    </location>
</feature>
<dbReference type="OMA" id="PKFCESK"/>
<dbReference type="GO" id="GO:0000981">
    <property type="term" value="F:DNA-binding transcription factor activity, RNA polymerase II-specific"/>
    <property type="evidence" value="ECO:0007669"/>
    <property type="project" value="TreeGrafter"/>
</dbReference>
<dbReference type="PROSITE" id="PS50097">
    <property type="entry name" value="BTB"/>
    <property type="match status" value="1"/>
</dbReference>
<feature type="compositionally biased region" description="Acidic residues" evidence="5">
    <location>
        <begin position="490"/>
        <end position="500"/>
    </location>
</feature>
<dbReference type="Pfam" id="PF00651">
    <property type="entry name" value="BTB"/>
    <property type="match status" value="1"/>
</dbReference>
<keyword evidence="1" id="KW-0805">Transcription regulation</keyword>
<feature type="compositionally biased region" description="Polar residues" evidence="5">
    <location>
        <begin position="479"/>
        <end position="489"/>
    </location>
</feature>
<dbReference type="InterPro" id="IPR050457">
    <property type="entry name" value="ZnFinger_BTB_dom_contain"/>
</dbReference>
<accession>A0A8C5BPY9</accession>
<feature type="coiled-coil region" evidence="4">
    <location>
        <begin position="560"/>
        <end position="601"/>
    </location>
</feature>
<reference evidence="8" key="2">
    <citation type="submission" date="2025-09" db="UniProtKB">
        <authorList>
            <consortium name="Ensembl"/>
        </authorList>
    </citation>
    <scope>IDENTIFICATION</scope>
</reference>
<feature type="region of interest" description="Disordered" evidence="5">
    <location>
        <begin position="343"/>
        <end position="365"/>
    </location>
</feature>
<keyword evidence="4" id="KW-0175">Coiled coil</keyword>
<dbReference type="PROSITE" id="PS00036">
    <property type="entry name" value="BZIP_BASIC"/>
    <property type="match status" value="1"/>
</dbReference>
<dbReference type="SMART" id="SM00225">
    <property type="entry name" value="BTB"/>
    <property type="match status" value="1"/>
</dbReference>
<dbReference type="Proteomes" id="UP000694546">
    <property type="component" value="Chromosome 16"/>
</dbReference>
<evidence type="ECO:0000313" key="8">
    <source>
        <dbReference type="Ensembl" id="ENSGMOP00000049373.1"/>
    </source>
</evidence>
<dbReference type="SUPFAM" id="SSF54695">
    <property type="entry name" value="POZ domain"/>
    <property type="match status" value="1"/>
</dbReference>
<dbReference type="AlphaFoldDB" id="A0A8C5BPY9"/>
<dbReference type="InterPro" id="IPR004827">
    <property type="entry name" value="bZIP"/>
</dbReference>
<dbReference type="InterPro" id="IPR000210">
    <property type="entry name" value="BTB/POZ_dom"/>
</dbReference>
<dbReference type="PANTHER" id="PTHR46105:SF23">
    <property type="entry name" value="TRANSCRIPTION REGULATOR PROTEIN BACH1"/>
    <property type="match status" value="1"/>
</dbReference>
<proteinExistence type="predicted"/>
<sequence>MSLPAPRSTSGFTFESAVHAAHVLRRLDEQRRRDALCDVTVATGDQHFRAHAAVLASCSDFFHGRVSGLTGSHAVITLPEQVTAEGFEPLLQFAYTSKLLFTKDNIHAIHQSAEALGFHNMESACFNFLLPKFSSSQTPVKETDRRRCCQTRPPALKCGMKTGQAERGKTVPSEDPRIVFPSQCPLNPQPSMSGEEEEEEEDGFCLETYASRMPGITGEGVCPILSLPCPEATANTTATTTTTTATTSTEPDLPSSFCQRDLLDLGGESDEHTLDLPLCSLRCPMSTSSSPAPLSVTPADLLDPAGGPTGPNNPNQPVETMGAEIECSPASCCLVTAETHRVPPTAGLPERGAAAGAGAGAEDRSGLDDVGLPEPAAGLPPGLDLTQEDVVACGQRSSVEREVAEHLATGFWPHLDPADPGDQGTMAKAADFHWLKQLDLSSSTGDCPFLRDLGGVGDVPGDVPEAAAGVDSLSLSERSPYMSSSLNSADDSDVDTEEDDKGGEVVAEVQLPFPVDLISRLTRSAFQQLLRQHKLSTGQLEYVHDVRRRSKNRAAAQRCRKRKLDSIQTLEVEINTLQEKKRRMMEEHVQLEQDLGTARRNLSKFSKTVGEQSDPQQDHLQLLAKVSAADCPASSLLMKPGQEEPFPDPDPQALLGIPGGPPPPSTWSPGSGLLPAQDPQAFSWGTESEEAAGSSEA</sequence>
<dbReference type="Gene3D" id="3.30.710.10">
    <property type="entry name" value="Potassium Channel Kv1.1, Chain A"/>
    <property type="match status" value="1"/>
</dbReference>
<dbReference type="InterPro" id="IPR004826">
    <property type="entry name" value="bZIP_Maf"/>
</dbReference>
<evidence type="ECO:0000259" key="6">
    <source>
        <dbReference type="PROSITE" id="PS50097"/>
    </source>
</evidence>
<dbReference type="PANTHER" id="PTHR46105">
    <property type="entry name" value="AGAP004733-PA"/>
    <property type="match status" value="1"/>
</dbReference>
<dbReference type="InterPro" id="IPR011333">
    <property type="entry name" value="SKP1/BTB/POZ_sf"/>
</dbReference>
<dbReference type="GeneTree" id="ENSGT00940000158923"/>
<protein>
    <submittedName>
        <fullName evidence="8">BTB domain and CNC homolog 1</fullName>
    </submittedName>
</protein>
<feature type="region of interest" description="Disordered" evidence="5">
    <location>
        <begin position="479"/>
        <end position="500"/>
    </location>
</feature>
<evidence type="ECO:0000313" key="9">
    <source>
        <dbReference type="Proteomes" id="UP000694546"/>
    </source>
</evidence>